<dbReference type="Pfam" id="PF13505">
    <property type="entry name" value="OMP_b-brl"/>
    <property type="match status" value="1"/>
</dbReference>
<keyword evidence="1 2" id="KW-0732">Signal</keyword>
<feature type="chain" id="PRO_5031123093" description="Outer membrane protein beta-barrel domain-containing protein" evidence="2">
    <location>
        <begin position="27"/>
        <end position="183"/>
    </location>
</feature>
<dbReference type="RefSeq" id="WP_184257388.1">
    <property type="nucleotide sequence ID" value="NZ_JACHIO010000014.1"/>
</dbReference>
<dbReference type="Proteomes" id="UP000584867">
    <property type="component" value="Unassembled WGS sequence"/>
</dbReference>
<evidence type="ECO:0000313" key="4">
    <source>
        <dbReference type="EMBL" id="MBB5065017.1"/>
    </source>
</evidence>
<sequence>MSTFITKHCLWLCLLCVALTSVAAKAQQYGLYAMGSIGHIGGVDIASNPNGTTSTGSLTAGGGTFGLYDNFARVGPLNFGGDVRYETQSSGSGHLHEGLVGVRLALRSPILQPYAQAEIGGGGTNYGFNTGSFASQFQFGADYTLVPHISLRGEYGIGRLSAVFHSNAQTVQQFGLGLVVRLP</sequence>
<dbReference type="AlphaFoldDB" id="A0A7W7ZRV1"/>
<reference evidence="4 5" key="1">
    <citation type="submission" date="2020-08" db="EMBL/GenBank/DDBJ databases">
        <title>Genomic Encyclopedia of Type Strains, Phase IV (KMG-V): Genome sequencing to study the core and pangenomes of soil and plant-associated prokaryotes.</title>
        <authorList>
            <person name="Whitman W."/>
        </authorList>
    </citation>
    <scope>NUCLEOTIDE SEQUENCE [LARGE SCALE GENOMIC DNA]</scope>
    <source>
        <strain evidence="4 5">X5P3</strain>
    </source>
</reference>
<evidence type="ECO:0000256" key="2">
    <source>
        <dbReference type="SAM" id="SignalP"/>
    </source>
</evidence>
<gene>
    <name evidence="4" type="ORF">HDF15_003380</name>
</gene>
<protein>
    <recommendedName>
        <fullName evidence="3">Outer membrane protein beta-barrel domain-containing protein</fullName>
    </recommendedName>
</protein>
<comment type="caution">
    <text evidence="4">The sequence shown here is derived from an EMBL/GenBank/DDBJ whole genome shotgun (WGS) entry which is preliminary data.</text>
</comment>
<evidence type="ECO:0000256" key="1">
    <source>
        <dbReference type="ARBA" id="ARBA00022729"/>
    </source>
</evidence>
<feature type="signal peptide" evidence="2">
    <location>
        <begin position="1"/>
        <end position="26"/>
    </location>
</feature>
<proteinExistence type="predicted"/>
<name>A0A7W7ZRV1_9BACT</name>
<feature type="domain" description="Outer membrane protein beta-barrel" evidence="3">
    <location>
        <begin position="14"/>
        <end position="181"/>
    </location>
</feature>
<dbReference type="EMBL" id="JACHIO010000014">
    <property type="protein sequence ID" value="MBB5065017.1"/>
    <property type="molecule type" value="Genomic_DNA"/>
</dbReference>
<organism evidence="4 5">
    <name type="scientific">Granulicella mallensis</name>
    <dbReference type="NCBI Taxonomy" id="940614"/>
    <lineage>
        <taxon>Bacteria</taxon>
        <taxon>Pseudomonadati</taxon>
        <taxon>Acidobacteriota</taxon>
        <taxon>Terriglobia</taxon>
        <taxon>Terriglobales</taxon>
        <taxon>Acidobacteriaceae</taxon>
        <taxon>Granulicella</taxon>
    </lineage>
</organism>
<evidence type="ECO:0000259" key="3">
    <source>
        <dbReference type="Pfam" id="PF13505"/>
    </source>
</evidence>
<accession>A0A7W7ZRV1</accession>
<dbReference type="InterPro" id="IPR011250">
    <property type="entry name" value="OMP/PagP_B-barrel"/>
</dbReference>
<dbReference type="InterPro" id="IPR027385">
    <property type="entry name" value="Beta-barrel_OMP"/>
</dbReference>
<dbReference type="SUPFAM" id="SSF56925">
    <property type="entry name" value="OMPA-like"/>
    <property type="match status" value="1"/>
</dbReference>
<evidence type="ECO:0000313" key="5">
    <source>
        <dbReference type="Proteomes" id="UP000584867"/>
    </source>
</evidence>